<dbReference type="EMBL" id="SXDP01000003">
    <property type="protein sequence ID" value="NEZ46661.1"/>
    <property type="molecule type" value="Genomic_DNA"/>
</dbReference>
<evidence type="ECO:0000313" key="4">
    <source>
        <dbReference type="EMBL" id="NEZ46661.1"/>
    </source>
</evidence>
<organism evidence="4 5">
    <name type="scientific">Clostridium niameyense</name>
    <dbReference type="NCBI Taxonomy" id="1622073"/>
    <lineage>
        <taxon>Bacteria</taxon>
        <taxon>Bacillati</taxon>
        <taxon>Bacillota</taxon>
        <taxon>Clostridia</taxon>
        <taxon>Eubacteriales</taxon>
        <taxon>Clostridiaceae</taxon>
        <taxon>Clostridium</taxon>
    </lineage>
</organism>
<dbReference type="AlphaFoldDB" id="A0A6M0R8U0"/>
<dbReference type="Pfam" id="PF13174">
    <property type="entry name" value="TPR_6"/>
    <property type="match status" value="1"/>
</dbReference>
<dbReference type="SMART" id="SM00028">
    <property type="entry name" value="TPR"/>
    <property type="match status" value="4"/>
</dbReference>
<reference evidence="4 5" key="1">
    <citation type="submission" date="2019-04" db="EMBL/GenBank/DDBJ databases">
        <title>Genome sequencing of Clostridium botulinum Groups I-IV and Clostridium butyricum.</title>
        <authorList>
            <person name="Brunt J."/>
            <person name="Van Vliet A.H.M."/>
            <person name="Stringer S.C."/>
            <person name="Carter A.T."/>
            <person name="Peck M.W."/>
        </authorList>
    </citation>
    <scope>NUCLEOTIDE SEQUENCE [LARGE SCALE GENOMIC DNA]</scope>
    <source>
        <strain evidence="4 5">IFR 18/094</strain>
    </source>
</reference>
<feature type="transmembrane region" description="Helical" evidence="3">
    <location>
        <begin position="179"/>
        <end position="201"/>
    </location>
</feature>
<dbReference type="Pfam" id="PF13181">
    <property type="entry name" value="TPR_8"/>
    <property type="match status" value="2"/>
</dbReference>
<evidence type="ECO:0000313" key="5">
    <source>
        <dbReference type="Proteomes" id="UP000473885"/>
    </source>
</evidence>
<keyword evidence="1" id="KW-0802">TPR repeat</keyword>
<feature type="repeat" description="TPR" evidence="1">
    <location>
        <begin position="123"/>
        <end position="156"/>
    </location>
</feature>
<dbReference type="PROSITE" id="PS50005">
    <property type="entry name" value="TPR"/>
    <property type="match status" value="1"/>
</dbReference>
<dbReference type="InterPro" id="IPR019734">
    <property type="entry name" value="TPR_rpt"/>
</dbReference>
<comment type="caution">
    <text evidence="4">The sequence shown here is derived from an EMBL/GenBank/DDBJ whole genome shotgun (WGS) entry which is preliminary data.</text>
</comment>
<keyword evidence="3" id="KW-1133">Transmembrane helix</keyword>
<evidence type="ECO:0000256" key="2">
    <source>
        <dbReference type="SAM" id="MobiDB-lite"/>
    </source>
</evidence>
<feature type="region of interest" description="Disordered" evidence="2">
    <location>
        <begin position="221"/>
        <end position="240"/>
    </location>
</feature>
<dbReference type="SUPFAM" id="SSF48452">
    <property type="entry name" value="TPR-like"/>
    <property type="match status" value="2"/>
</dbReference>
<gene>
    <name evidence="4" type="ORF">FDF74_05460</name>
</gene>
<evidence type="ECO:0000256" key="1">
    <source>
        <dbReference type="PROSITE-ProRule" id="PRU00339"/>
    </source>
</evidence>
<keyword evidence="3" id="KW-0472">Membrane</keyword>
<sequence length="418" mass="48920">MDTTNKSKKLYFKALELINKGYIDKALDCCEKSIAVDIKNSSAINLKGLLYYLKGDLISAKKLWKMNYSSNKDEIAHKYLNGMKFDEKLLKKYADAVLLKKKSSIREAIDLFKQCEESDFNSINVSNNISECYLKLGKYTDALEYNNKVIAIDKNNECGKNIRKILTKRKVVKSDRKKICKIVVGIILIISVFTSTLMFTFNSEFKNKYLGNIKLKKEPKKVTSKKQVPQNKSKKVENKSIKKESNLKFNADEAKEGLNKKDYNKLYNIYNYWKDKDLNINDKSILIKVEDVLKEEGIQYMYNNALNLLKDNKFKESNECLLKAYSFGYINYLYPHIIYLLGTNYEAMENISEAIKYYEQYDNKFNKDNYEEVVLYKLCILYEKIDNNKSKNYANRLINQYPSSIYNNSNIKRVLNNN</sequence>
<keyword evidence="5" id="KW-1185">Reference proteome</keyword>
<dbReference type="OrthoDB" id="1938848at2"/>
<dbReference type="Gene3D" id="1.25.40.10">
    <property type="entry name" value="Tetratricopeptide repeat domain"/>
    <property type="match status" value="3"/>
</dbReference>
<dbReference type="RefSeq" id="WP_050606418.1">
    <property type="nucleotide sequence ID" value="NZ_CABKUB010000006.1"/>
</dbReference>
<evidence type="ECO:0000256" key="3">
    <source>
        <dbReference type="SAM" id="Phobius"/>
    </source>
</evidence>
<proteinExistence type="predicted"/>
<accession>A0A6M0R8U0</accession>
<dbReference type="InterPro" id="IPR011990">
    <property type="entry name" value="TPR-like_helical_dom_sf"/>
</dbReference>
<dbReference type="Proteomes" id="UP000473885">
    <property type="component" value="Unassembled WGS sequence"/>
</dbReference>
<name>A0A6M0R8U0_9CLOT</name>
<protein>
    <recommendedName>
        <fullName evidence="6">Tetratricopeptide repeat protein</fullName>
    </recommendedName>
</protein>
<keyword evidence="3" id="KW-0812">Transmembrane</keyword>
<evidence type="ECO:0008006" key="6">
    <source>
        <dbReference type="Google" id="ProtNLM"/>
    </source>
</evidence>